<gene>
    <name evidence="3" type="ORF">CMUS01_15074</name>
</gene>
<feature type="region of interest" description="Disordered" evidence="1">
    <location>
        <begin position="143"/>
        <end position="166"/>
    </location>
</feature>
<dbReference type="InterPro" id="IPR016193">
    <property type="entry name" value="Cytidine_deaminase-like"/>
</dbReference>
<evidence type="ECO:0000256" key="1">
    <source>
        <dbReference type="SAM" id="MobiDB-lite"/>
    </source>
</evidence>
<dbReference type="InterPro" id="IPR002125">
    <property type="entry name" value="CMP_dCMP_dom"/>
</dbReference>
<accession>A0A8H6IZC1</accession>
<dbReference type="PROSITE" id="PS51747">
    <property type="entry name" value="CYT_DCMP_DEAMINASES_2"/>
    <property type="match status" value="1"/>
</dbReference>
<reference evidence="3" key="1">
    <citation type="journal article" date="2020" name="Phytopathology">
        <title>Genome Sequence Resources of Colletotrichum truncatum, C. plurivorum, C. musicola, and C. sojae: Four Species Pathogenic to Soybean (Glycine max).</title>
        <authorList>
            <person name="Rogerio F."/>
            <person name="Boufleur T.R."/>
            <person name="Ciampi-Guillardi M."/>
            <person name="Sukno S.A."/>
            <person name="Thon M.R."/>
            <person name="Massola Junior N.S."/>
            <person name="Baroncelli R."/>
        </authorList>
    </citation>
    <scope>NUCLEOTIDE SEQUENCE</scope>
    <source>
        <strain evidence="3">LFN0074</strain>
    </source>
</reference>
<proteinExistence type="predicted"/>
<evidence type="ECO:0000313" key="3">
    <source>
        <dbReference type="EMBL" id="KAF6803512.1"/>
    </source>
</evidence>
<comment type="caution">
    <text evidence="3">The sequence shown here is derived from an EMBL/GenBank/DDBJ whole genome shotgun (WGS) entry which is preliminary data.</text>
</comment>
<evidence type="ECO:0000313" key="4">
    <source>
        <dbReference type="Proteomes" id="UP000639643"/>
    </source>
</evidence>
<dbReference type="AlphaFoldDB" id="A0A8H6IZC1"/>
<dbReference type="Pfam" id="PF00383">
    <property type="entry name" value="dCMP_cyt_deam_1"/>
    <property type="match status" value="1"/>
</dbReference>
<organism evidence="3 4">
    <name type="scientific">Colletotrichum musicola</name>
    <dbReference type="NCBI Taxonomy" id="2175873"/>
    <lineage>
        <taxon>Eukaryota</taxon>
        <taxon>Fungi</taxon>
        <taxon>Dikarya</taxon>
        <taxon>Ascomycota</taxon>
        <taxon>Pezizomycotina</taxon>
        <taxon>Sordariomycetes</taxon>
        <taxon>Hypocreomycetidae</taxon>
        <taxon>Glomerellales</taxon>
        <taxon>Glomerellaceae</taxon>
        <taxon>Colletotrichum</taxon>
        <taxon>Colletotrichum orchidearum species complex</taxon>
    </lineage>
</organism>
<dbReference type="CDD" id="cd01285">
    <property type="entry name" value="nucleoside_deaminase"/>
    <property type="match status" value="1"/>
</dbReference>
<dbReference type="Proteomes" id="UP000639643">
    <property type="component" value="Unassembled WGS sequence"/>
</dbReference>
<dbReference type="SUPFAM" id="SSF53927">
    <property type="entry name" value="Cytidine deaminase-like"/>
    <property type="match status" value="1"/>
</dbReference>
<name>A0A8H6IZC1_9PEZI</name>
<dbReference type="GO" id="GO:0006139">
    <property type="term" value="P:nucleobase-containing compound metabolic process"/>
    <property type="evidence" value="ECO:0007669"/>
    <property type="project" value="UniProtKB-ARBA"/>
</dbReference>
<sequence length="166" mass="17664">MSQPDPAILKRCVALAAEALEAGDDPFGSVLVSSVGAILHEDRNRTKTGSPGDGRPDATLHPEFTLARWAQLNLSDAERASASVYTSGEHCPMCAAAHAWVGLGPIVYVSSSEQYASWLREFGVDKGGKVAPLAISQVAPRTPVTGPIPGLDEEVKELHRRKHARS</sequence>
<dbReference type="GO" id="GO:0003824">
    <property type="term" value="F:catalytic activity"/>
    <property type="evidence" value="ECO:0007669"/>
    <property type="project" value="InterPro"/>
</dbReference>
<dbReference type="EMBL" id="WIGM01001194">
    <property type="protein sequence ID" value="KAF6803512.1"/>
    <property type="molecule type" value="Genomic_DNA"/>
</dbReference>
<evidence type="ECO:0000259" key="2">
    <source>
        <dbReference type="PROSITE" id="PS51747"/>
    </source>
</evidence>
<keyword evidence="4" id="KW-1185">Reference proteome</keyword>
<dbReference type="Gene3D" id="3.40.140.10">
    <property type="entry name" value="Cytidine Deaminase, domain 2"/>
    <property type="match status" value="1"/>
</dbReference>
<protein>
    <submittedName>
        <fullName evidence="3">Cytidine deoxycytidylate deaminase</fullName>
    </submittedName>
</protein>
<feature type="domain" description="CMP/dCMP-type deaminase" evidence="2">
    <location>
        <begin position="7"/>
        <end position="126"/>
    </location>
</feature>
<dbReference type="OrthoDB" id="408702at2759"/>